<keyword evidence="2" id="KW-1185">Reference proteome</keyword>
<organism evidence="1 2">
    <name type="scientific">Thalictrum thalictroides</name>
    <name type="common">Rue-anemone</name>
    <name type="synonym">Anemone thalictroides</name>
    <dbReference type="NCBI Taxonomy" id="46969"/>
    <lineage>
        <taxon>Eukaryota</taxon>
        <taxon>Viridiplantae</taxon>
        <taxon>Streptophyta</taxon>
        <taxon>Embryophyta</taxon>
        <taxon>Tracheophyta</taxon>
        <taxon>Spermatophyta</taxon>
        <taxon>Magnoliopsida</taxon>
        <taxon>Ranunculales</taxon>
        <taxon>Ranunculaceae</taxon>
        <taxon>Thalictroideae</taxon>
        <taxon>Thalictrum</taxon>
    </lineage>
</organism>
<accession>A0A7J6WQI1</accession>
<gene>
    <name evidence="1" type="ORF">FRX31_011188</name>
</gene>
<comment type="caution">
    <text evidence="1">The sequence shown here is derived from an EMBL/GenBank/DDBJ whole genome shotgun (WGS) entry which is preliminary data.</text>
</comment>
<sequence>MITTFNIAVRKDSHLGFMEHENFWTMQDVKMWHDPWIEGGLLRHRLIALMKDGEPESETTSEIFANEETTEDTEIQSPKKIIEGLKLRFQAKQSIAIDNNINRHLVQKLNLQVQLKHQNVNYCKWEPPVQGTLCLNTDGSLSTKKADYGGLHIAKDMDYKKIKIGSDSLQAIESITGKCQVSWRNKRKA</sequence>
<dbReference type="AlphaFoldDB" id="A0A7J6WQI1"/>
<reference evidence="1 2" key="1">
    <citation type="submission" date="2020-06" db="EMBL/GenBank/DDBJ databases">
        <title>Transcriptomic and genomic resources for Thalictrum thalictroides and T. hernandezii: Facilitating candidate gene discovery in an emerging model plant lineage.</title>
        <authorList>
            <person name="Arias T."/>
            <person name="Riano-Pachon D.M."/>
            <person name="Di Stilio V.S."/>
        </authorList>
    </citation>
    <scope>NUCLEOTIDE SEQUENCE [LARGE SCALE GENOMIC DNA]</scope>
    <source>
        <strain evidence="2">cv. WT478/WT964</strain>
        <tissue evidence="1">Leaves</tissue>
    </source>
</reference>
<name>A0A7J6WQI1_THATH</name>
<evidence type="ECO:0000313" key="2">
    <source>
        <dbReference type="Proteomes" id="UP000554482"/>
    </source>
</evidence>
<dbReference type="Proteomes" id="UP000554482">
    <property type="component" value="Unassembled WGS sequence"/>
</dbReference>
<dbReference type="EMBL" id="JABWDY010012297">
    <property type="protein sequence ID" value="KAF5199223.1"/>
    <property type="molecule type" value="Genomic_DNA"/>
</dbReference>
<proteinExistence type="predicted"/>
<evidence type="ECO:0000313" key="1">
    <source>
        <dbReference type="EMBL" id="KAF5199223.1"/>
    </source>
</evidence>
<protein>
    <submittedName>
        <fullName evidence="1">Uncharacterized protein</fullName>
    </submittedName>
</protein>